<dbReference type="STRING" id="421058.SAMN05421866_3506"/>
<organism evidence="2 3">
    <name type="scientific">Chryseobacterium oranimense</name>
    <dbReference type="NCBI Taxonomy" id="421058"/>
    <lineage>
        <taxon>Bacteria</taxon>
        <taxon>Pseudomonadati</taxon>
        <taxon>Bacteroidota</taxon>
        <taxon>Flavobacteriia</taxon>
        <taxon>Flavobacteriales</taxon>
        <taxon>Weeksellaceae</taxon>
        <taxon>Chryseobacterium group</taxon>
        <taxon>Chryseobacterium</taxon>
    </lineage>
</organism>
<keyword evidence="3" id="KW-1185">Reference proteome</keyword>
<proteinExistence type="predicted"/>
<protein>
    <recommendedName>
        <fullName evidence="1">DUF6705 domain-containing protein</fullName>
    </recommendedName>
</protein>
<feature type="domain" description="DUF6705" evidence="1">
    <location>
        <begin position="16"/>
        <end position="148"/>
    </location>
</feature>
<name>A0A1M5V9J6_9FLAO</name>
<dbReference type="EMBL" id="FQWT01000006">
    <property type="protein sequence ID" value="SHH71929.1"/>
    <property type="molecule type" value="Genomic_DNA"/>
</dbReference>
<dbReference type="Pfam" id="PF20448">
    <property type="entry name" value="DUF6705"/>
    <property type="match status" value="1"/>
</dbReference>
<dbReference type="InterPro" id="IPR046551">
    <property type="entry name" value="DUF6705"/>
</dbReference>
<reference evidence="3" key="1">
    <citation type="submission" date="2016-11" db="EMBL/GenBank/DDBJ databases">
        <authorList>
            <person name="Varghese N."/>
            <person name="Submissions S."/>
        </authorList>
    </citation>
    <scope>NUCLEOTIDE SEQUENCE [LARGE SCALE GENOMIC DNA]</scope>
    <source>
        <strain evidence="3">DSM 19055</strain>
    </source>
</reference>
<evidence type="ECO:0000313" key="2">
    <source>
        <dbReference type="EMBL" id="SHH71929.1"/>
    </source>
</evidence>
<dbReference type="Proteomes" id="UP000184047">
    <property type="component" value="Unassembled WGS sequence"/>
</dbReference>
<sequence length="210" mass="24374">MYNLMIVLNNFKINKMKNKIIYILLFLGIISCKAQVIGTLEQFEECKKRANRDEVGCPDLENITYVKDTNNRLNQFIGVWKGNFAGKEYEIHFEKKIQFGEDIKWDRIFGRMVIKNNSGNIIYNSLNELDQNISFFGSNFQGRAYVMHFVGNYDCLESGNVFIETRISNPNEMTLFYSQDKDGILDPAKCPNFSTFVPLLPTDKMTLIKQ</sequence>
<gene>
    <name evidence="2" type="ORF">SAMN05421866_3506</name>
</gene>
<evidence type="ECO:0000259" key="1">
    <source>
        <dbReference type="Pfam" id="PF20448"/>
    </source>
</evidence>
<dbReference type="AlphaFoldDB" id="A0A1M5V9J6"/>
<accession>A0A1M5V9J6</accession>
<evidence type="ECO:0000313" key="3">
    <source>
        <dbReference type="Proteomes" id="UP000184047"/>
    </source>
</evidence>